<dbReference type="PANTHER" id="PTHR47396:SF1">
    <property type="entry name" value="ATP-DEPENDENT HELICASE IRC3-RELATED"/>
    <property type="match status" value="1"/>
</dbReference>
<dbReference type="SMART" id="SM00490">
    <property type="entry name" value="HELICc"/>
    <property type="match status" value="1"/>
</dbReference>
<dbReference type="InterPro" id="IPR050742">
    <property type="entry name" value="Helicase_Restrict-Modif_Enz"/>
</dbReference>
<evidence type="ECO:0000259" key="2">
    <source>
        <dbReference type="PROSITE" id="PS51192"/>
    </source>
</evidence>
<dbReference type="InterPro" id="IPR006935">
    <property type="entry name" value="Helicase/UvrB_N"/>
</dbReference>
<dbReference type="InterPro" id="IPR001650">
    <property type="entry name" value="Helicase_C-like"/>
</dbReference>
<dbReference type="EMBL" id="JAYGIE010000107">
    <property type="protein sequence ID" value="MEA5480046.1"/>
    <property type="molecule type" value="Genomic_DNA"/>
</dbReference>
<dbReference type="InterPro" id="IPR024012">
    <property type="entry name" value="Dnd_restrict_put"/>
</dbReference>
<dbReference type="PROSITE" id="PS50035">
    <property type="entry name" value="PLD"/>
    <property type="match status" value="1"/>
</dbReference>
<dbReference type="PROSITE" id="PS51194">
    <property type="entry name" value="HELICASE_CTER"/>
    <property type="match status" value="1"/>
</dbReference>
<dbReference type="SUPFAM" id="SSF52540">
    <property type="entry name" value="P-loop containing nucleoside triphosphate hydrolases"/>
    <property type="match status" value="1"/>
</dbReference>
<feature type="domain" description="Helicase C-terminal" evidence="3">
    <location>
        <begin position="525"/>
        <end position="681"/>
    </location>
</feature>
<protein>
    <submittedName>
        <fullName evidence="4">DNA phosphorothioation system restriction enzyme</fullName>
    </submittedName>
</protein>
<dbReference type="SMART" id="SM00487">
    <property type="entry name" value="DEXDc"/>
    <property type="match status" value="1"/>
</dbReference>
<name>A0ABU5TP07_9CYAN</name>
<dbReference type="InterPro" id="IPR014001">
    <property type="entry name" value="Helicase_ATP-bd"/>
</dbReference>
<proteinExistence type="predicted"/>
<dbReference type="Pfam" id="PF00271">
    <property type="entry name" value="Helicase_C"/>
    <property type="match status" value="1"/>
</dbReference>
<organism evidence="4 5">
    <name type="scientific">Pseudanabaena galeata UHCC 0370</name>
    <dbReference type="NCBI Taxonomy" id="3110310"/>
    <lineage>
        <taxon>Bacteria</taxon>
        <taxon>Bacillati</taxon>
        <taxon>Cyanobacteriota</taxon>
        <taxon>Cyanophyceae</taxon>
        <taxon>Pseudanabaenales</taxon>
        <taxon>Pseudanabaenaceae</taxon>
        <taxon>Pseudanabaena</taxon>
    </lineage>
</organism>
<reference evidence="4 5" key="1">
    <citation type="submission" date="2023-12" db="EMBL/GenBank/DDBJ databases">
        <title>Baltic Sea Cyanobacteria.</title>
        <authorList>
            <person name="Delbaje E."/>
            <person name="Fewer D.P."/>
            <person name="Shishido T.K."/>
        </authorList>
    </citation>
    <scope>NUCLEOTIDE SEQUENCE [LARGE SCALE GENOMIC DNA]</scope>
    <source>
        <strain evidence="4 5">UHCC 0370</strain>
    </source>
</reference>
<feature type="domain" description="PLD phosphodiesterase" evidence="1">
    <location>
        <begin position="133"/>
        <end position="164"/>
    </location>
</feature>
<gene>
    <name evidence="4" type="ORF">VB774_20650</name>
</gene>
<evidence type="ECO:0000313" key="4">
    <source>
        <dbReference type="EMBL" id="MEA5480046.1"/>
    </source>
</evidence>
<dbReference type="Pfam" id="PF04851">
    <property type="entry name" value="ResIII"/>
    <property type="match status" value="1"/>
</dbReference>
<keyword evidence="5" id="KW-1185">Reference proteome</keyword>
<dbReference type="PROSITE" id="PS51192">
    <property type="entry name" value="HELICASE_ATP_BIND_1"/>
    <property type="match status" value="1"/>
</dbReference>
<evidence type="ECO:0000259" key="3">
    <source>
        <dbReference type="PROSITE" id="PS51194"/>
    </source>
</evidence>
<dbReference type="Proteomes" id="UP001301388">
    <property type="component" value="Unassembled WGS sequence"/>
</dbReference>
<dbReference type="NCBIfam" id="TIGR04095">
    <property type="entry name" value="dnd_restrict_1"/>
    <property type="match status" value="1"/>
</dbReference>
<feature type="domain" description="Helicase ATP-binding" evidence="2">
    <location>
        <begin position="273"/>
        <end position="441"/>
    </location>
</feature>
<comment type="caution">
    <text evidence="4">The sequence shown here is derived from an EMBL/GenBank/DDBJ whole genome shotgun (WGS) entry which is preliminary data.</text>
</comment>
<sequence length="712" mass="80627">MLSDLNLQSEYRSDRDDLVQDFYIPCLENSRLYSRAVGFFSSTSMASVARGMLTLIQSGGRMQLIASPCLSEQDAEAIALGLRQREEVITQNLIREIDQEFSQVIQDRLACLAWLLSHNLLEIKLAIRKDIRNRGIYHEKLGIFEDNAGNIIAFTGSANESASALLDNFECVDVFCSWDEGVRERTLSKAENFRRLWENETPMLEIIDFPEAARRSLLRLRPDQFPIDEFTKRTTVMTEPKPDYIPVVIIPNHGIPILPANLELRDYQKQAIANWFKNNGRGTLKMATGSGKTITALAIATELYQKIGLQVLLIVCPYRHLVIQWSRECQKFGLEPILAFESVHNWQDRLSTQLYNVRSGNQKFLTIITTNATLIGQGLQSQLRYLPEKTLIVGDEAHNLGSRRLVESLPRNVGLRLALSATPERYFDDQGTEAIFDYFGSVIQPEFTLADAIRAGALVHYLYYPILVELTESETEKYADLTKKIGRAIAFDGDRDDNEMVAALLMQRARLLGSAANKLVALRELMQQRLDTSHTLIYCGDGSVEDQVTEESTRQLDAVAQLLGSELGYRVNTYTAETSLEDRENLRLLFESGELQGLVAIRCLDEGVDIPAIQTAIMLASSSNPRQFIQRRGRILRQYASCKESQSHKKRATLFDMIVLPPDLGRETIDVERNLLKKELQRFVEFANLADNGGEARLKLLDLQQRYGLMDL</sequence>
<evidence type="ECO:0000313" key="5">
    <source>
        <dbReference type="Proteomes" id="UP001301388"/>
    </source>
</evidence>
<dbReference type="PANTHER" id="PTHR47396">
    <property type="entry name" value="TYPE I RESTRICTION ENZYME ECOKI R PROTEIN"/>
    <property type="match status" value="1"/>
</dbReference>
<evidence type="ECO:0000259" key="1">
    <source>
        <dbReference type="PROSITE" id="PS50035"/>
    </source>
</evidence>
<dbReference type="CDD" id="cd09179">
    <property type="entry name" value="PLDc_N_DEXD_a"/>
    <property type="match status" value="1"/>
</dbReference>
<dbReference type="Gene3D" id="3.40.50.300">
    <property type="entry name" value="P-loop containing nucleotide triphosphate hydrolases"/>
    <property type="match status" value="2"/>
</dbReference>
<dbReference type="InterPro" id="IPR001736">
    <property type="entry name" value="PLipase_D/transphosphatidylase"/>
</dbReference>
<dbReference type="InterPro" id="IPR027417">
    <property type="entry name" value="P-loop_NTPase"/>
</dbReference>
<accession>A0ABU5TP07</accession>
<dbReference type="CDD" id="cd17926">
    <property type="entry name" value="DEXHc_RE"/>
    <property type="match status" value="1"/>
</dbReference>